<evidence type="ECO:0000256" key="1">
    <source>
        <dbReference type="SAM" id="Phobius"/>
    </source>
</evidence>
<proteinExistence type="predicted"/>
<reference evidence="2" key="1">
    <citation type="journal article" date="2023" name="G3 (Bethesda)">
        <title>A reference genome for the long-term kleptoplast-retaining sea slug Elysia crispata morphotype clarki.</title>
        <authorList>
            <person name="Eastman K.E."/>
            <person name="Pendleton A.L."/>
            <person name="Shaikh M.A."/>
            <person name="Suttiyut T."/>
            <person name="Ogas R."/>
            <person name="Tomko P."/>
            <person name="Gavelis G."/>
            <person name="Widhalm J.R."/>
            <person name="Wisecaver J.H."/>
        </authorList>
    </citation>
    <scope>NUCLEOTIDE SEQUENCE</scope>
    <source>
        <strain evidence="2">ECLA1</strain>
    </source>
</reference>
<evidence type="ECO:0000313" key="2">
    <source>
        <dbReference type="EMBL" id="KAK3773843.1"/>
    </source>
</evidence>
<keyword evidence="1" id="KW-1133">Transmembrane helix</keyword>
<dbReference type="Proteomes" id="UP001283361">
    <property type="component" value="Unassembled WGS sequence"/>
</dbReference>
<organism evidence="2 3">
    <name type="scientific">Elysia crispata</name>
    <name type="common">lettuce slug</name>
    <dbReference type="NCBI Taxonomy" id="231223"/>
    <lineage>
        <taxon>Eukaryota</taxon>
        <taxon>Metazoa</taxon>
        <taxon>Spiralia</taxon>
        <taxon>Lophotrochozoa</taxon>
        <taxon>Mollusca</taxon>
        <taxon>Gastropoda</taxon>
        <taxon>Heterobranchia</taxon>
        <taxon>Euthyneura</taxon>
        <taxon>Panpulmonata</taxon>
        <taxon>Sacoglossa</taxon>
        <taxon>Placobranchoidea</taxon>
        <taxon>Plakobranchidae</taxon>
        <taxon>Elysia</taxon>
    </lineage>
</organism>
<dbReference type="EMBL" id="JAWDGP010003503">
    <property type="protein sequence ID" value="KAK3773843.1"/>
    <property type="molecule type" value="Genomic_DNA"/>
</dbReference>
<gene>
    <name evidence="2" type="ORF">RRG08_009790</name>
</gene>
<feature type="transmembrane region" description="Helical" evidence="1">
    <location>
        <begin position="154"/>
        <end position="175"/>
    </location>
</feature>
<dbReference type="AlphaFoldDB" id="A0AAE0ZQQ6"/>
<keyword evidence="1" id="KW-0812">Transmembrane</keyword>
<accession>A0AAE0ZQQ6</accession>
<comment type="caution">
    <text evidence="2">The sequence shown here is derived from an EMBL/GenBank/DDBJ whole genome shotgun (WGS) entry which is preliminary data.</text>
</comment>
<keyword evidence="3" id="KW-1185">Reference proteome</keyword>
<sequence>MAIVLGSRLFVIHGGGFCSERSHRFMVVKRERSFHAASGHLPIHIRSSGRQNCGKPVGCWPKSRTMSLFTALSGFRCKGLLGRSVQGGRSLAKGPQIRDNHCAATNQVDRPSILHVARTLPHTHRDCPELLTHICLPLTFRHTRMSFSSRIIELLLQAFCLTSYLKVFMGFGYILK</sequence>
<keyword evidence="1" id="KW-0472">Membrane</keyword>
<name>A0AAE0ZQQ6_9GAST</name>
<evidence type="ECO:0000313" key="3">
    <source>
        <dbReference type="Proteomes" id="UP001283361"/>
    </source>
</evidence>
<protein>
    <submittedName>
        <fullName evidence="2">Uncharacterized protein</fullName>
    </submittedName>
</protein>